<name>A0AAD9QLN5_ACRCE</name>
<gene>
    <name evidence="1" type="ORF">P5673_013606</name>
</gene>
<dbReference type="Proteomes" id="UP001249851">
    <property type="component" value="Unassembled WGS sequence"/>
</dbReference>
<dbReference type="EMBL" id="JARQWQ010000026">
    <property type="protein sequence ID" value="KAK2563245.1"/>
    <property type="molecule type" value="Genomic_DNA"/>
</dbReference>
<evidence type="ECO:0000313" key="1">
    <source>
        <dbReference type="EMBL" id="KAK2563245.1"/>
    </source>
</evidence>
<organism evidence="1 2">
    <name type="scientific">Acropora cervicornis</name>
    <name type="common">Staghorn coral</name>
    <dbReference type="NCBI Taxonomy" id="6130"/>
    <lineage>
        <taxon>Eukaryota</taxon>
        <taxon>Metazoa</taxon>
        <taxon>Cnidaria</taxon>
        <taxon>Anthozoa</taxon>
        <taxon>Hexacorallia</taxon>
        <taxon>Scleractinia</taxon>
        <taxon>Astrocoeniina</taxon>
        <taxon>Acroporidae</taxon>
        <taxon>Acropora</taxon>
    </lineage>
</organism>
<dbReference type="AlphaFoldDB" id="A0AAD9QLN5"/>
<evidence type="ECO:0000313" key="2">
    <source>
        <dbReference type="Proteomes" id="UP001249851"/>
    </source>
</evidence>
<accession>A0AAD9QLN5</accession>
<reference evidence="1" key="2">
    <citation type="journal article" date="2023" name="Science">
        <title>Genomic signatures of disease resistance in endangered staghorn corals.</title>
        <authorList>
            <person name="Vollmer S.V."/>
            <person name="Selwyn J.D."/>
            <person name="Despard B.A."/>
            <person name="Roesel C.L."/>
        </authorList>
    </citation>
    <scope>NUCLEOTIDE SEQUENCE</scope>
    <source>
        <strain evidence="1">K2</strain>
    </source>
</reference>
<keyword evidence="2" id="KW-1185">Reference proteome</keyword>
<reference evidence="1" key="1">
    <citation type="journal article" date="2023" name="G3 (Bethesda)">
        <title>Whole genome assembly and annotation of the endangered Caribbean coral Acropora cervicornis.</title>
        <authorList>
            <person name="Selwyn J.D."/>
            <person name="Vollmer S.V."/>
        </authorList>
    </citation>
    <scope>NUCLEOTIDE SEQUENCE</scope>
    <source>
        <strain evidence="1">K2</strain>
    </source>
</reference>
<sequence length="147" mass="16370">MSNPSLLLILRKKIMILMLNNEHNFPMTEKQQDLRMCKPTNGKVEFLRCDTQVINSEGCHPTISAKIMLSKVPKDNYNAKLRFILLNGEQGRPKLETVKGPNPGLCNRATEAVGSSVVQLKSILKPKYAVAYASSLPMNFKASVPEV</sequence>
<proteinExistence type="predicted"/>
<protein>
    <submittedName>
        <fullName evidence="1">Uncharacterized protein</fullName>
    </submittedName>
</protein>
<comment type="caution">
    <text evidence="1">The sequence shown here is derived from an EMBL/GenBank/DDBJ whole genome shotgun (WGS) entry which is preliminary data.</text>
</comment>